<evidence type="ECO:0000313" key="2">
    <source>
        <dbReference type="EMBL" id="CAF1513179.1"/>
    </source>
</evidence>
<accession>A0A816M4F6</accession>
<dbReference type="OrthoDB" id="9985407at2759"/>
<dbReference type="EMBL" id="CAJNRE010001845">
    <property type="protein sequence ID" value="CAF1959858.1"/>
    <property type="molecule type" value="Genomic_DNA"/>
</dbReference>
<gene>
    <name evidence="1" type="ORF">CJN711_LOCUS17519</name>
    <name evidence="2" type="ORF">KQP761_LOCUS15272</name>
    <name evidence="3" type="ORF">MBJ925_LOCUS6310</name>
    <name evidence="4" type="ORF">SMN809_LOCUS19297</name>
</gene>
<protein>
    <recommendedName>
        <fullName evidence="6">B box-type domain-containing protein</fullName>
    </recommendedName>
</protein>
<comment type="caution">
    <text evidence="3">The sequence shown here is derived from an EMBL/GenBank/DDBJ whole genome shotgun (WGS) entry which is preliminary data.</text>
</comment>
<organism evidence="3 5">
    <name type="scientific">Rotaria magnacalcarata</name>
    <dbReference type="NCBI Taxonomy" id="392030"/>
    <lineage>
        <taxon>Eukaryota</taxon>
        <taxon>Metazoa</taxon>
        <taxon>Spiralia</taxon>
        <taxon>Gnathifera</taxon>
        <taxon>Rotifera</taxon>
        <taxon>Eurotatoria</taxon>
        <taxon>Bdelloidea</taxon>
        <taxon>Philodinida</taxon>
        <taxon>Philodinidae</taxon>
        <taxon>Rotaria</taxon>
    </lineage>
</organism>
<dbReference type="Proteomes" id="UP000663834">
    <property type="component" value="Unassembled WGS sequence"/>
</dbReference>
<dbReference type="AlphaFoldDB" id="A0A816M4F6"/>
<evidence type="ECO:0000313" key="5">
    <source>
        <dbReference type="Proteomes" id="UP000663824"/>
    </source>
</evidence>
<evidence type="ECO:0000313" key="4">
    <source>
        <dbReference type="EMBL" id="CAF4141967.1"/>
    </source>
</evidence>
<dbReference type="EMBL" id="CAJOBI010009601">
    <property type="protein sequence ID" value="CAF4141967.1"/>
    <property type="molecule type" value="Genomic_DNA"/>
</dbReference>
<proteinExistence type="predicted"/>
<dbReference type="EMBL" id="CAJNOV010008153">
    <property type="protein sequence ID" value="CAF1312792.1"/>
    <property type="molecule type" value="Genomic_DNA"/>
</dbReference>
<name>A0A816M4F6_9BILA</name>
<evidence type="ECO:0008006" key="6">
    <source>
        <dbReference type="Google" id="ProtNLM"/>
    </source>
</evidence>
<dbReference type="Proteomes" id="UP000663824">
    <property type="component" value="Unassembled WGS sequence"/>
</dbReference>
<evidence type="ECO:0000313" key="3">
    <source>
        <dbReference type="EMBL" id="CAF1959858.1"/>
    </source>
</evidence>
<dbReference type="EMBL" id="CAJNOW010007412">
    <property type="protein sequence ID" value="CAF1513179.1"/>
    <property type="molecule type" value="Genomic_DNA"/>
</dbReference>
<dbReference type="Proteomes" id="UP000663855">
    <property type="component" value="Unassembled WGS sequence"/>
</dbReference>
<reference evidence="3" key="1">
    <citation type="submission" date="2021-02" db="EMBL/GenBank/DDBJ databases">
        <authorList>
            <person name="Nowell W R."/>
        </authorList>
    </citation>
    <scope>NUCLEOTIDE SEQUENCE</scope>
</reference>
<sequence>MLNDDYNQRHCVKCGKIGGILICDGCSSTFCSRHAMQHRQELTYQLETIMQDHDLIQQNLERSLYEHSLLQKIAKWEKESIRKIRTAADTARADLRQIIDKSKRQLARMSRDIAIDLSSSSKTDDFSEKDLVRWMKQLNTLRLDIKSSYSIEVMEDQRFPIYPITVSHNKFQNIHRKNPNPAHMSSEDGVECFFKATNPASIENNGTIIKHNGPDLDFAHIIGKNFYTQGRHTMRFKIQQLTLPYSIFFGCISSSVVPEVLSYKSSSVVGWFGYNEIYQHGVWNNNANVHGYDSYQFNRNDIINLTLDCDQQRLELFHERFNKTHKLSVDIDQAPFPWQILVVLIHQDDCVKILPKR</sequence>
<evidence type="ECO:0000313" key="1">
    <source>
        <dbReference type="EMBL" id="CAF1312792.1"/>
    </source>
</evidence>
<dbReference type="Proteomes" id="UP000676336">
    <property type="component" value="Unassembled WGS sequence"/>
</dbReference>